<dbReference type="InParanoid" id="A0A0V0R0Q8"/>
<organism evidence="2 3">
    <name type="scientific">Pseudocohnilembus persalinus</name>
    <name type="common">Ciliate</name>
    <dbReference type="NCBI Taxonomy" id="266149"/>
    <lineage>
        <taxon>Eukaryota</taxon>
        <taxon>Sar</taxon>
        <taxon>Alveolata</taxon>
        <taxon>Ciliophora</taxon>
        <taxon>Intramacronucleata</taxon>
        <taxon>Oligohymenophorea</taxon>
        <taxon>Scuticociliatia</taxon>
        <taxon>Philasterida</taxon>
        <taxon>Pseudocohnilembidae</taxon>
        <taxon>Pseudocohnilembus</taxon>
    </lineage>
</organism>
<dbReference type="PANTHER" id="PTHR21580">
    <property type="entry name" value="SHIPPO-1-RELATED"/>
    <property type="match status" value="1"/>
</dbReference>
<proteinExistence type="predicted"/>
<dbReference type="InterPro" id="IPR010736">
    <property type="entry name" value="SHIPPO-rpt"/>
</dbReference>
<protein>
    <recommendedName>
        <fullName evidence="4">Sperm-tail PG-rich repeat</fullName>
    </recommendedName>
</protein>
<name>A0A0V0R0Q8_PSEPJ</name>
<keyword evidence="3" id="KW-1185">Reference proteome</keyword>
<evidence type="ECO:0000313" key="2">
    <source>
        <dbReference type="EMBL" id="KRX08110.1"/>
    </source>
</evidence>
<dbReference type="InterPro" id="IPR051291">
    <property type="entry name" value="CIMAP"/>
</dbReference>
<gene>
    <name evidence="2" type="ORF">PPERSA_01655</name>
</gene>
<feature type="region of interest" description="Disordered" evidence="1">
    <location>
        <begin position="91"/>
        <end position="177"/>
    </location>
</feature>
<dbReference type="EMBL" id="LDAU01000073">
    <property type="protein sequence ID" value="KRX08110.1"/>
    <property type="molecule type" value="Genomic_DNA"/>
</dbReference>
<evidence type="ECO:0000256" key="1">
    <source>
        <dbReference type="SAM" id="MobiDB-lite"/>
    </source>
</evidence>
<dbReference type="OrthoDB" id="445580at2759"/>
<sequence length="439" mass="47415">MVSAYSIGTAKRGDLSSSQKFVPGPGAYNADKKQKIQPPQWKIGSSQRGKMNLNNTVGPGSYEIKGKVGNEGAKYSMAVKNISKSNIFVPGPGAYNPKNNSDSTKQNPRKFSMGVKTSQSFFDVRKTPGPGSYENKSTVLNRPSSRIGNSKRPPLSDIDKSVPGPGTYSQQRPGSALTKYVDSRYKDGPMFGFGSETRKGLYHRRQTPGPGTYPIKSTLVYDKGTTMVSRKNLDHQNKVPGPGAYNPEKKQKQQPPSYRIGSGHRQDLSKSWAVPGPGTYQSSLYTKPKAPGYKIGSDIRRPLSGMSQTPGVGSYNPNVGKNAPKFSFGLITQGGFDMNTRKGQPGPGAYEPTVSQTKLRPSSAKIGTSTRPQLRNSGWVPGPGMYNIQGNSKGPKWGIGSSDRSKMQNNGVPGVGSYNIKPMFADVPAYLMPNKTSRI</sequence>
<feature type="compositionally biased region" description="Polar residues" evidence="1">
    <location>
        <begin position="353"/>
        <end position="376"/>
    </location>
</feature>
<accession>A0A0V0R0Q8</accession>
<feature type="compositionally biased region" description="Polar residues" evidence="1">
    <location>
        <begin position="97"/>
        <end position="106"/>
    </location>
</feature>
<feature type="compositionally biased region" description="Polar residues" evidence="1">
    <location>
        <begin position="44"/>
        <end position="57"/>
    </location>
</feature>
<evidence type="ECO:0008006" key="4">
    <source>
        <dbReference type="Google" id="ProtNLM"/>
    </source>
</evidence>
<reference evidence="2 3" key="1">
    <citation type="journal article" date="2015" name="Sci. Rep.">
        <title>Genome of the facultative scuticociliatosis pathogen Pseudocohnilembus persalinus provides insight into its virulence through horizontal gene transfer.</title>
        <authorList>
            <person name="Xiong J."/>
            <person name="Wang G."/>
            <person name="Cheng J."/>
            <person name="Tian M."/>
            <person name="Pan X."/>
            <person name="Warren A."/>
            <person name="Jiang C."/>
            <person name="Yuan D."/>
            <person name="Miao W."/>
        </authorList>
    </citation>
    <scope>NUCLEOTIDE SEQUENCE [LARGE SCALE GENOMIC DNA]</scope>
    <source>
        <strain evidence="2">36N120E</strain>
    </source>
</reference>
<dbReference type="AlphaFoldDB" id="A0A0V0R0Q8"/>
<feature type="compositionally biased region" description="Polar residues" evidence="1">
    <location>
        <begin position="305"/>
        <end position="317"/>
    </location>
</feature>
<dbReference type="PANTHER" id="PTHR21580:SF28">
    <property type="entry name" value="BOREALIN N-TERMINAL DOMAIN-CONTAINING PROTEIN-RELATED"/>
    <property type="match status" value="1"/>
</dbReference>
<feature type="region of interest" description="Disordered" evidence="1">
    <location>
        <begin position="345"/>
        <end position="380"/>
    </location>
</feature>
<feature type="region of interest" description="Disordered" evidence="1">
    <location>
        <begin position="1"/>
        <end position="57"/>
    </location>
</feature>
<dbReference type="OMA" id="DGPKWGF"/>
<comment type="caution">
    <text evidence="2">The sequence shown here is derived from an EMBL/GenBank/DDBJ whole genome shotgun (WGS) entry which is preliminary data.</text>
</comment>
<feature type="region of interest" description="Disordered" evidence="1">
    <location>
        <begin position="231"/>
        <end position="317"/>
    </location>
</feature>
<dbReference type="Pfam" id="PF07004">
    <property type="entry name" value="SHIPPO-rpt"/>
    <property type="match status" value="11"/>
</dbReference>
<dbReference type="Proteomes" id="UP000054937">
    <property type="component" value="Unassembled WGS sequence"/>
</dbReference>
<evidence type="ECO:0000313" key="3">
    <source>
        <dbReference type="Proteomes" id="UP000054937"/>
    </source>
</evidence>
<feature type="compositionally biased region" description="Polar residues" evidence="1">
    <location>
        <begin position="134"/>
        <end position="148"/>
    </location>
</feature>